<protein>
    <recommendedName>
        <fullName evidence="1">Amidase domain-containing protein</fullName>
    </recommendedName>
</protein>
<name>A0A7J7GRJ3_CAMSI</name>
<dbReference type="InterPro" id="IPR036928">
    <property type="entry name" value="AS_sf"/>
</dbReference>
<proteinExistence type="predicted"/>
<reference evidence="3" key="1">
    <citation type="journal article" date="2020" name="Nat. Commun.">
        <title>Genome assembly of wild tea tree DASZ reveals pedigree and selection history of tea varieties.</title>
        <authorList>
            <person name="Zhang W."/>
            <person name="Zhang Y."/>
            <person name="Qiu H."/>
            <person name="Guo Y."/>
            <person name="Wan H."/>
            <person name="Zhang X."/>
            <person name="Scossa F."/>
            <person name="Alseekh S."/>
            <person name="Zhang Q."/>
            <person name="Wang P."/>
            <person name="Xu L."/>
            <person name="Schmidt M.H."/>
            <person name="Jia X."/>
            <person name="Li D."/>
            <person name="Zhu A."/>
            <person name="Guo F."/>
            <person name="Chen W."/>
            <person name="Ni D."/>
            <person name="Usadel B."/>
            <person name="Fernie A.R."/>
            <person name="Wen W."/>
        </authorList>
    </citation>
    <scope>NUCLEOTIDE SEQUENCE [LARGE SCALE GENOMIC DNA]</scope>
    <source>
        <strain evidence="3">cv. G240</strain>
    </source>
</reference>
<keyword evidence="3" id="KW-1185">Reference proteome</keyword>
<sequence>MVLTNRLHRVTCYTARNTSPLQYPPQKTPICTTVSDLAYVLDAIVGYDRYDAVATREASKYIPNGGYVTFSKPDGLRGKRLGISDYLYFGFPKNSGISQLFKQPLQTLRQGGAILVDHIKIPNYETIKDSMFIAMTAELKLSLNAYLKGLITSPVRSLADIIAFNNKFSNLTSWNLKKKNGIGELEKKALLNLTRASKYGFERLMRKYKLDALVTPLSDGSPVLAIGGYPGIIVPAGYDEGGTPYGICFGGLRGSEPNLIEIAYGFEQASNSSNAQYDN</sequence>
<dbReference type="PANTHER" id="PTHR42678:SF34">
    <property type="entry name" value="OS04G0183300 PROTEIN"/>
    <property type="match status" value="1"/>
</dbReference>
<evidence type="ECO:0000313" key="3">
    <source>
        <dbReference type="Proteomes" id="UP000593564"/>
    </source>
</evidence>
<reference evidence="2 3" key="2">
    <citation type="submission" date="2020-07" db="EMBL/GenBank/DDBJ databases">
        <title>Genome assembly of wild tea tree DASZ reveals pedigree and selection history of tea varieties.</title>
        <authorList>
            <person name="Zhang W."/>
        </authorList>
    </citation>
    <scope>NUCLEOTIDE SEQUENCE [LARGE SCALE GENOMIC DNA]</scope>
    <source>
        <strain evidence="3">cv. G240</strain>
        <tissue evidence="2">Leaf</tissue>
    </source>
</reference>
<dbReference type="AlphaFoldDB" id="A0A7J7GRJ3"/>
<dbReference type="EMBL" id="JACBKZ010000008">
    <property type="protein sequence ID" value="KAF5943310.1"/>
    <property type="molecule type" value="Genomic_DNA"/>
</dbReference>
<dbReference type="InterPro" id="IPR023631">
    <property type="entry name" value="Amidase_dom"/>
</dbReference>
<dbReference type="Gene3D" id="3.90.1300.10">
    <property type="entry name" value="Amidase signature (AS) domain"/>
    <property type="match status" value="1"/>
</dbReference>
<comment type="caution">
    <text evidence="2">The sequence shown here is derived from an EMBL/GenBank/DDBJ whole genome shotgun (WGS) entry which is preliminary data.</text>
</comment>
<gene>
    <name evidence="2" type="ORF">HYC85_017387</name>
</gene>
<dbReference type="Proteomes" id="UP000593564">
    <property type="component" value="Unassembled WGS sequence"/>
</dbReference>
<evidence type="ECO:0000313" key="2">
    <source>
        <dbReference type="EMBL" id="KAF5943310.1"/>
    </source>
</evidence>
<dbReference type="Pfam" id="PF01425">
    <property type="entry name" value="Amidase"/>
    <property type="match status" value="1"/>
</dbReference>
<organism evidence="2 3">
    <name type="scientific">Camellia sinensis</name>
    <name type="common">Tea plant</name>
    <name type="synonym">Thea sinensis</name>
    <dbReference type="NCBI Taxonomy" id="4442"/>
    <lineage>
        <taxon>Eukaryota</taxon>
        <taxon>Viridiplantae</taxon>
        <taxon>Streptophyta</taxon>
        <taxon>Embryophyta</taxon>
        <taxon>Tracheophyta</taxon>
        <taxon>Spermatophyta</taxon>
        <taxon>Magnoliopsida</taxon>
        <taxon>eudicotyledons</taxon>
        <taxon>Gunneridae</taxon>
        <taxon>Pentapetalae</taxon>
        <taxon>asterids</taxon>
        <taxon>Ericales</taxon>
        <taxon>Theaceae</taxon>
        <taxon>Camellia</taxon>
    </lineage>
</organism>
<evidence type="ECO:0000259" key="1">
    <source>
        <dbReference type="Pfam" id="PF01425"/>
    </source>
</evidence>
<dbReference type="PANTHER" id="PTHR42678">
    <property type="entry name" value="AMIDASE"/>
    <property type="match status" value="1"/>
</dbReference>
<accession>A0A7J7GRJ3</accession>
<feature type="domain" description="Amidase" evidence="1">
    <location>
        <begin position="26"/>
        <end position="221"/>
    </location>
</feature>
<dbReference type="SUPFAM" id="SSF75304">
    <property type="entry name" value="Amidase signature (AS) enzymes"/>
    <property type="match status" value="1"/>
</dbReference>